<name>A0A2H4S8Z9_CORMI</name>
<feature type="compositionally biased region" description="Basic residues" evidence="1">
    <location>
        <begin position="1"/>
        <end position="14"/>
    </location>
</feature>
<dbReference type="EMBL" id="CP023322">
    <property type="protein sequence ID" value="ATY59581.1"/>
    <property type="molecule type" value="Genomic_DNA"/>
</dbReference>
<organism evidence="2 3">
    <name type="scientific">Cordyceps militaris</name>
    <name type="common">Caterpillar fungus</name>
    <name type="synonym">Clavaria militaris</name>
    <dbReference type="NCBI Taxonomy" id="73501"/>
    <lineage>
        <taxon>Eukaryota</taxon>
        <taxon>Fungi</taxon>
        <taxon>Dikarya</taxon>
        <taxon>Ascomycota</taxon>
        <taxon>Pezizomycotina</taxon>
        <taxon>Sordariomycetes</taxon>
        <taxon>Hypocreomycetidae</taxon>
        <taxon>Hypocreales</taxon>
        <taxon>Cordycipitaceae</taxon>
        <taxon>Cordyceps</taxon>
    </lineage>
</organism>
<feature type="compositionally biased region" description="Low complexity" evidence="1">
    <location>
        <begin position="21"/>
        <end position="44"/>
    </location>
</feature>
<reference evidence="2 3" key="1">
    <citation type="journal article" date="2017" name="BMC Genomics">
        <title>Chromosome level assembly and secondary metabolite potential of the parasitic fungus Cordyceps militaris.</title>
        <authorList>
            <person name="Kramer G.J."/>
            <person name="Nodwell J.R."/>
        </authorList>
    </citation>
    <scope>NUCLEOTIDE SEQUENCE [LARGE SCALE GENOMIC DNA]</scope>
    <source>
        <strain evidence="2 3">ATCC 34164</strain>
    </source>
</reference>
<dbReference type="AlphaFoldDB" id="A0A2H4S8Z9"/>
<accession>A0A2H4S8Z9</accession>
<gene>
    <name evidence="2" type="ORF">A9K55_002286</name>
</gene>
<evidence type="ECO:0000313" key="2">
    <source>
        <dbReference type="EMBL" id="ATY59581.1"/>
    </source>
</evidence>
<evidence type="ECO:0000256" key="1">
    <source>
        <dbReference type="SAM" id="MobiDB-lite"/>
    </source>
</evidence>
<dbReference type="Proteomes" id="UP000323067">
    <property type="component" value="Chromosome iv"/>
</dbReference>
<feature type="region of interest" description="Disordered" evidence="1">
    <location>
        <begin position="1"/>
        <end position="68"/>
    </location>
</feature>
<protein>
    <submittedName>
        <fullName evidence="2">Uncharacterized protein</fullName>
    </submittedName>
</protein>
<sequence>MNRSRSVSRRPSVVRHRDESPSPARSRSRSSSAASSHRAGPRSRSQSRGPQARQPNKNNSASSSSRLSTSAGVLAGIGLAALVVRKLWPKAEREDRSGGRSRARRGSNAVQDQRGPRRQPSSVASRGYGQPRWAVTGGESSRVPRETERPLRSWAGHDARSQVESGSGYRRRYS</sequence>
<proteinExistence type="predicted"/>
<evidence type="ECO:0000313" key="3">
    <source>
        <dbReference type="Proteomes" id="UP000323067"/>
    </source>
</evidence>
<dbReference type="VEuPathDB" id="FungiDB:A9K55_002286"/>
<feature type="compositionally biased region" description="Basic and acidic residues" evidence="1">
    <location>
        <begin position="142"/>
        <end position="161"/>
    </location>
</feature>
<feature type="region of interest" description="Disordered" evidence="1">
    <location>
        <begin position="85"/>
        <end position="174"/>
    </location>
</feature>
<feature type="compositionally biased region" description="Polar residues" evidence="1">
    <location>
        <begin position="46"/>
        <end position="59"/>
    </location>
</feature>
<feature type="compositionally biased region" description="Basic and acidic residues" evidence="1">
    <location>
        <begin position="89"/>
        <end position="98"/>
    </location>
</feature>